<organism evidence="10 11">
    <name type="scientific">Novosphingobium indicum</name>
    <dbReference type="NCBI Taxonomy" id="462949"/>
    <lineage>
        <taxon>Bacteria</taxon>
        <taxon>Pseudomonadati</taxon>
        <taxon>Pseudomonadota</taxon>
        <taxon>Alphaproteobacteria</taxon>
        <taxon>Sphingomonadales</taxon>
        <taxon>Sphingomonadaceae</taxon>
        <taxon>Novosphingobium</taxon>
    </lineage>
</organism>
<dbReference type="Gene3D" id="1.10.760.10">
    <property type="entry name" value="Cytochrome c-like domain"/>
    <property type="match status" value="2"/>
</dbReference>
<dbReference type="Pfam" id="PF03150">
    <property type="entry name" value="CCP_MauG"/>
    <property type="match status" value="1"/>
</dbReference>
<dbReference type="Proteomes" id="UP000605099">
    <property type="component" value="Unassembled WGS sequence"/>
</dbReference>
<comment type="caution">
    <text evidence="10">The sequence shown here is derived from an EMBL/GenBank/DDBJ whole genome shotgun (WGS) entry which is preliminary data.</text>
</comment>
<proteinExistence type="predicted"/>
<evidence type="ECO:0000259" key="9">
    <source>
        <dbReference type="PROSITE" id="PS51007"/>
    </source>
</evidence>
<sequence>MKSSSRPHFYRRTAGAILGMAAILATSACSDQPTPTIQRERDPSPASDHMRLGALRRAVTANGFVRAADLAVPVDSKQREAGKLIFASPLMSINGSISCRDCHLEQFGSADGLPVAVGVGAKGSGKDRLSGGGQIVPRNALAFWGRGSRGFDTFFWDGKVSARNGRVVSQFGKDAPSDDPFVVAMHLPSVELREMVDDTPQVEETLVTESVNSANRIQNALAKRFARDPVIGPHLAGAFGVPATAITFNEVATSLAAFIRDEFRIRPTKLERFVFDAGPLTTSELNGGILFYGRGKCVACHNGPYFSDMQFHAVAFPQMAFGKNGFGIDYGRYNVTFDPEDRYKFRTPPLFNVTKTAPYSHSGSVPTLDKAIIAHFDPLRLLDTGKMTVRQRADLYARLGPAAREPLPSALNADDVSELVAFLGTINF</sequence>
<evidence type="ECO:0000256" key="8">
    <source>
        <dbReference type="SAM" id="SignalP"/>
    </source>
</evidence>
<evidence type="ECO:0000256" key="4">
    <source>
        <dbReference type="ARBA" id="ARBA00022729"/>
    </source>
</evidence>
<dbReference type="SUPFAM" id="SSF46626">
    <property type="entry name" value="Cytochrome c"/>
    <property type="match status" value="2"/>
</dbReference>
<evidence type="ECO:0000256" key="2">
    <source>
        <dbReference type="ARBA" id="ARBA00022617"/>
    </source>
</evidence>
<dbReference type="InterPro" id="IPR009056">
    <property type="entry name" value="Cyt_c-like_dom"/>
</dbReference>
<gene>
    <name evidence="10" type="ORF">GCM10011349_39580</name>
</gene>
<dbReference type="NCBIfam" id="TIGR03981">
    <property type="entry name" value="SAM_quin_mod"/>
    <property type="match status" value="1"/>
</dbReference>
<keyword evidence="3 7" id="KW-0479">Metal-binding</keyword>
<evidence type="ECO:0000256" key="7">
    <source>
        <dbReference type="PROSITE-ProRule" id="PRU00433"/>
    </source>
</evidence>
<keyword evidence="6 7" id="KW-0408">Iron</keyword>
<evidence type="ECO:0000313" key="11">
    <source>
        <dbReference type="Proteomes" id="UP000605099"/>
    </source>
</evidence>
<reference evidence="11" key="1">
    <citation type="journal article" date="2019" name="Int. J. Syst. Evol. Microbiol.">
        <title>The Global Catalogue of Microorganisms (GCM) 10K type strain sequencing project: providing services to taxonomists for standard genome sequencing and annotation.</title>
        <authorList>
            <consortium name="The Broad Institute Genomics Platform"/>
            <consortium name="The Broad Institute Genome Sequencing Center for Infectious Disease"/>
            <person name="Wu L."/>
            <person name="Ma J."/>
        </authorList>
    </citation>
    <scope>NUCLEOTIDE SEQUENCE [LARGE SCALE GENOMIC DNA]</scope>
    <source>
        <strain evidence="11">CGMCC 1.6784</strain>
    </source>
</reference>
<dbReference type="PANTHER" id="PTHR30600">
    <property type="entry name" value="CYTOCHROME C PEROXIDASE-RELATED"/>
    <property type="match status" value="1"/>
</dbReference>
<keyword evidence="4 8" id="KW-0732">Signal</keyword>
<keyword evidence="11" id="KW-1185">Reference proteome</keyword>
<feature type="chain" id="PRO_5046303638" description="Cytochrome c domain-containing protein" evidence="8">
    <location>
        <begin position="31"/>
        <end position="428"/>
    </location>
</feature>
<protein>
    <recommendedName>
        <fullName evidence="9">Cytochrome c domain-containing protein</fullName>
    </recommendedName>
</protein>
<accession>A0ABQ2JXY9</accession>
<evidence type="ECO:0000256" key="1">
    <source>
        <dbReference type="ARBA" id="ARBA00004196"/>
    </source>
</evidence>
<evidence type="ECO:0000313" key="10">
    <source>
        <dbReference type="EMBL" id="GGN59236.1"/>
    </source>
</evidence>
<dbReference type="PROSITE" id="PS51257">
    <property type="entry name" value="PROKAR_LIPOPROTEIN"/>
    <property type="match status" value="1"/>
</dbReference>
<dbReference type="InterPro" id="IPR023893">
    <property type="entry name" value="MauG-like"/>
</dbReference>
<name>A0ABQ2JXY9_9SPHN</name>
<dbReference type="PROSITE" id="PS51007">
    <property type="entry name" value="CYTC"/>
    <property type="match status" value="1"/>
</dbReference>
<feature type="signal peptide" evidence="8">
    <location>
        <begin position="1"/>
        <end position="30"/>
    </location>
</feature>
<evidence type="ECO:0000256" key="6">
    <source>
        <dbReference type="ARBA" id="ARBA00023004"/>
    </source>
</evidence>
<keyword evidence="5" id="KW-0560">Oxidoreductase</keyword>
<dbReference type="InterPro" id="IPR036909">
    <property type="entry name" value="Cyt_c-like_dom_sf"/>
</dbReference>
<dbReference type="PANTHER" id="PTHR30600:SF10">
    <property type="entry name" value="BLL6722 PROTEIN"/>
    <property type="match status" value="1"/>
</dbReference>
<dbReference type="InterPro" id="IPR004852">
    <property type="entry name" value="Di-haem_cyt_c_peroxidsae"/>
</dbReference>
<feature type="domain" description="Cytochrome c" evidence="9">
    <location>
        <begin position="282"/>
        <end position="427"/>
    </location>
</feature>
<comment type="subcellular location">
    <subcellularLocation>
        <location evidence="1">Cell envelope</location>
    </subcellularLocation>
</comment>
<evidence type="ECO:0000256" key="3">
    <source>
        <dbReference type="ARBA" id="ARBA00022723"/>
    </source>
</evidence>
<dbReference type="InterPro" id="IPR051395">
    <property type="entry name" value="Cytochrome_c_Peroxidase/MauG"/>
</dbReference>
<evidence type="ECO:0000256" key="5">
    <source>
        <dbReference type="ARBA" id="ARBA00023002"/>
    </source>
</evidence>
<keyword evidence="2 7" id="KW-0349">Heme</keyword>
<dbReference type="EMBL" id="BMLK01000025">
    <property type="protein sequence ID" value="GGN59236.1"/>
    <property type="molecule type" value="Genomic_DNA"/>
</dbReference>